<dbReference type="AlphaFoldDB" id="X7EJB3"/>
<evidence type="ECO:0000256" key="1">
    <source>
        <dbReference type="SAM" id="Phobius"/>
    </source>
</evidence>
<evidence type="ECO:0000313" key="2">
    <source>
        <dbReference type="EMBL" id="ETX15251.1"/>
    </source>
</evidence>
<evidence type="ECO:0000313" key="3">
    <source>
        <dbReference type="Proteomes" id="UP000022447"/>
    </source>
</evidence>
<dbReference type="RefSeq" id="WP_157577827.1">
    <property type="nucleotide sequence ID" value="NZ_JALZ01000006.1"/>
</dbReference>
<keyword evidence="1" id="KW-0812">Transmembrane</keyword>
<reference evidence="2 3" key="1">
    <citation type="submission" date="2014-01" db="EMBL/GenBank/DDBJ databases">
        <title>Roseivivax halodurans JCM 10272 Genome Sequencing.</title>
        <authorList>
            <person name="Lai Q."/>
            <person name="Li G."/>
            <person name="Shao Z."/>
        </authorList>
    </citation>
    <scope>NUCLEOTIDE SEQUENCE [LARGE SCALE GENOMIC DNA]</scope>
    <source>
        <strain evidence="2 3">JCM 10272</strain>
    </source>
</reference>
<sequence length="55" mass="5640">MLRSAPFILLAAPAAAHPGAHVHPHDGASWLAVVGALAVLVLAGGVVAARRRNRR</sequence>
<dbReference type="eggNOG" id="ENOG502ZIBK">
    <property type="taxonomic scope" value="Bacteria"/>
</dbReference>
<protein>
    <submittedName>
        <fullName evidence="2">Uncharacterized protein</fullName>
    </submittedName>
</protein>
<organism evidence="2 3">
    <name type="scientific">Roseivivax halodurans JCM 10272</name>
    <dbReference type="NCBI Taxonomy" id="1449350"/>
    <lineage>
        <taxon>Bacteria</taxon>
        <taxon>Pseudomonadati</taxon>
        <taxon>Pseudomonadota</taxon>
        <taxon>Alphaproteobacteria</taxon>
        <taxon>Rhodobacterales</taxon>
        <taxon>Roseobacteraceae</taxon>
        <taxon>Roseivivax</taxon>
    </lineage>
</organism>
<accession>X7EJB3</accession>
<proteinExistence type="predicted"/>
<keyword evidence="3" id="KW-1185">Reference proteome</keyword>
<dbReference type="Proteomes" id="UP000022447">
    <property type="component" value="Unassembled WGS sequence"/>
</dbReference>
<feature type="transmembrane region" description="Helical" evidence="1">
    <location>
        <begin position="28"/>
        <end position="49"/>
    </location>
</feature>
<dbReference type="EMBL" id="JALZ01000006">
    <property type="protein sequence ID" value="ETX15251.1"/>
    <property type="molecule type" value="Genomic_DNA"/>
</dbReference>
<keyword evidence="1" id="KW-0472">Membrane</keyword>
<keyword evidence="1" id="KW-1133">Transmembrane helix</keyword>
<dbReference type="STRING" id="1449350.OCH239_18415"/>
<name>X7EJB3_9RHOB</name>
<gene>
    <name evidence="2" type="ORF">OCH239_18415</name>
</gene>
<dbReference type="NCBIfam" id="TIGR01167">
    <property type="entry name" value="LPXTG_anchor"/>
    <property type="match status" value="1"/>
</dbReference>
<comment type="caution">
    <text evidence="2">The sequence shown here is derived from an EMBL/GenBank/DDBJ whole genome shotgun (WGS) entry which is preliminary data.</text>
</comment>